<dbReference type="OrthoDB" id="463882at2"/>
<dbReference type="Proteomes" id="UP000297975">
    <property type="component" value="Unassembled WGS sequence"/>
</dbReference>
<keyword evidence="2" id="KW-0732">Signal</keyword>
<evidence type="ECO:0000256" key="1">
    <source>
        <dbReference type="SAM" id="MobiDB-lite"/>
    </source>
</evidence>
<reference evidence="3 4" key="1">
    <citation type="submission" date="2019-03" db="EMBL/GenBank/DDBJ databases">
        <authorList>
            <person name="He R.-H."/>
        </authorList>
    </citation>
    <scope>NUCLEOTIDE SEQUENCE [LARGE SCALE GENOMIC DNA]</scope>
    <source>
        <strain evidence="4">SH 714</strain>
    </source>
</reference>
<evidence type="ECO:0000313" key="4">
    <source>
        <dbReference type="Proteomes" id="UP000297975"/>
    </source>
</evidence>
<feature type="chain" id="PRO_5021402998" description="DUF4367 domain-containing protein" evidence="2">
    <location>
        <begin position="24"/>
        <end position="214"/>
    </location>
</feature>
<evidence type="ECO:0008006" key="5">
    <source>
        <dbReference type="Google" id="ProtNLM"/>
    </source>
</evidence>
<feature type="signal peptide" evidence="2">
    <location>
        <begin position="1"/>
        <end position="23"/>
    </location>
</feature>
<dbReference type="RefSeq" id="WP_134340062.1">
    <property type="nucleotide sequence ID" value="NZ_SOPW01000008.1"/>
</dbReference>
<comment type="caution">
    <text evidence="3">The sequence shown here is derived from an EMBL/GenBank/DDBJ whole genome shotgun (WGS) entry which is preliminary data.</text>
</comment>
<dbReference type="AlphaFoldDB" id="A0A4Y8IP37"/>
<feature type="region of interest" description="Disordered" evidence="1">
    <location>
        <begin position="24"/>
        <end position="69"/>
    </location>
</feature>
<keyword evidence="4" id="KW-1185">Reference proteome</keyword>
<evidence type="ECO:0000256" key="2">
    <source>
        <dbReference type="SAM" id="SignalP"/>
    </source>
</evidence>
<dbReference type="EMBL" id="SOPW01000008">
    <property type="protein sequence ID" value="TFB21397.1"/>
    <property type="molecule type" value="Genomic_DNA"/>
</dbReference>
<gene>
    <name evidence="3" type="ORF">E3U55_08770</name>
</gene>
<sequence length="214" mass="24808">MMKKFSGLLILLLLLLGACGSNDENNDMNQEDENKEQEEQTNEEAENSVDESEEDKENSGQSLDVEETKTVDMMIEGTTEEMVVNLHNHEELGFYTYVPEDMVVESDAETFNVYTNFQGNKNKDARLFMMKQSEEEIKGYLEGEDFAFSDVDENAYEFSNKEFHLEKEEFIGRVSLFTHNDENYVLGYYYPAAFADGFSPRSHIIVDEMEWHNN</sequence>
<accession>A0A4Y8IP37</accession>
<proteinExistence type="predicted"/>
<evidence type="ECO:0000313" key="3">
    <source>
        <dbReference type="EMBL" id="TFB21397.1"/>
    </source>
</evidence>
<dbReference type="PROSITE" id="PS51257">
    <property type="entry name" value="PROKAR_LIPOPROTEIN"/>
    <property type="match status" value="1"/>
</dbReference>
<name>A0A4Y8IP37_9BACI</name>
<protein>
    <recommendedName>
        <fullName evidence="5">DUF4367 domain-containing protein</fullName>
    </recommendedName>
</protein>
<feature type="compositionally biased region" description="Acidic residues" evidence="1">
    <location>
        <begin position="24"/>
        <end position="56"/>
    </location>
</feature>
<organism evidence="3 4">
    <name type="scientific">Filobacillus milosensis</name>
    <dbReference type="NCBI Taxonomy" id="94137"/>
    <lineage>
        <taxon>Bacteria</taxon>
        <taxon>Bacillati</taxon>
        <taxon>Bacillota</taxon>
        <taxon>Bacilli</taxon>
        <taxon>Bacillales</taxon>
        <taxon>Bacillaceae</taxon>
        <taxon>Filobacillus</taxon>
    </lineage>
</organism>